<feature type="domain" description="Mur ligase central" evidence="24">
    <location>
        <begin position="44"/>
        <end position="259"/>
    </location>
</feature>
<keyword evidence="11 22" id="KW-0547">Nucleotide-binding</keyword>
<keyword evidence="12 22" id="KW-0067">ATP-binding</keyword>
<comment type="pathway">
    <text evidence="4">Cofactor biosynthesis; tetrahydrofolylpolyglutamate biosynthesis.</text>
</comment>
<dbReference type="InterPro" id="IPR013221">
    <property type="entry name" value="Mur_ligase_cen"/>
</dbReference>
<dbReference type="InterPro" id="IPR001645">
    <property type="entry name" value="Folylpolyglutamate_synth"/>
</dbReference>
<dbReference type="PANTHER" id="PTHR11136:SF0">
    <property type="entry name" value="DIHYDROFOLATE SYNTHETASE-RELATED"/>
    <property type="match status" value="1"/>
</dbReference>
<dbReference type="Proteomes" id="UP000636888">
    <property type="component" value="Unassembled WGS sequence"/>
</dbReference>
<evidence type="ECO:0000256" key="16">
    <source>
        <dbReference type="ARBA" id="ARBA00030592"/>
    </source>
</evidence>
<evidence type="ECO:0000256" key="7">
    <source>
        <dbReference type="ARBA" id="ARBA00013025"/>
    </source>
</evidence>
<evidence type="ECO:0000256" key="21">
    <source>
        <dbReference type="ARBA" id="ARBA00049161"/>
    </source>
</evidence>
<evidence type="ECO:0000256" key="4">
    <source>
        <dbReference type="ARBA" id="ARBA00005150"/>
    </source>
</evidence>
<protein>
    <recommendedName>
        <fullName evidence="8">Dihydrofolate synthase/folylpolyglutamate synthase</fullName>
        <ecNumber evidence="6">6.3.2.12</ecNumber>
        <ecNumber evidence="7">6.3.2.17</ecNumber>
    </recommendedName>
    <alternativeName>
        <fullName evidence="17">Folylpoly-gamma-glutamate synthetase-dihydrofolate synthetase</fullName>
    </alternativeName>
    <alternativeName>
        <fullName evidence="15">Folylpolyglutamate synthetase</fullName>
    </alternativeName>
    <alternativeName>
        <fullName evidence="16">Tetrahydrofolylpolyglutamate synthase</fullName>
    </alternativeName>
</protein>
<dbReference type="EMBL" id="JAEMHM010000027">
    <property type="protein sequence ID" value="MBJ6727673.1"/>
    <property type="molecule type" value="Genomic_DNA"/>
</dbReference>
<dbReference type="SUPFAM" id="SSF53244">
    <property type="entry name" value="MurD-like peptide ligases, peptide-binding domain"/>
    <property type="match status" value="1"/>
</dbReference>
<dbReference type="InterPro" id="IPR036565">
    <property type="entry name" value="Mur-like_cat_sf"/>
</dbReference>
<dbReference type="InterPro" id="IPR018109">
    <property type="entry name" value="Folylpolyglutamate_synth_CS"/>
</dbReference>
<evidence type="ECO:0000256" key="1">
    <source>
        <dbReference type="ARBA" id="ARBA00001946"/>
    </source>
</evidence>
<evidence type="ECO:0000256" key="22">
    <source>
        <dbReference type="PIRNR" id="PIRNR001563"/>
    </source>
</evidence>
<comment type="catalytic activity">
    <reaction evidence="20">
        <text>(6R)-5,10-methylenetetrahydrofolyl-(gamma-L-Glu)(n) + L-glutamate + ATP = (6R)-5,10-methylenetetrahydrofolyl-(gamma-L-Glu)(n+1) + ADP + phosphate + H(+)</text>
        <dbReference type="Rhea" id="RHEA:51912"/>
        <dbReference type="Rhea" id="RHEA-COMP:13257"/>
        <dbReference type="Rhea" id="RHEA-COMP:13258"/>
        <dbReference type="ChEBI" id="CHEBI:15378"/>
        <dbReference type="ChEBI" id="CHEBI:29985"/>
        <dbReference type="ChEBI" id="CHEBI:30616"/>
        <dbReference type="ChEBI" id="CHEBI:43474"/>
        <dbReference type="ChEBI" id="CHEBI:136572"/>
        <dbReference type="ChEBI" id="CHEBI:456216"/>
        <dbReference type="EC" id="6.3.2.17"/>
    </reaction>
</comment>
<dbReference type="Pfam" id="PF02875">
    <property type="entry name" value="Mur_ligase_C"/>
    <property type="match status" value="1"/>
</dbReference>
<evidence type="ECO:0000256" key="12">
    <source>
        <dbReference type="ARBA" id="ARBA00022840"/>
    </source>
</evidence>
<dbReference type="GO" id="GO:0004326">
    <property type="term" value="F:tetrahydrofolylpolyglutamate synthase activity"/>
    <property type="evidence" value="ECO:0007669"/>
    <property type="project" value="UniProtKB-EC"/>
</dbReference>
<evidence type="ECO:0000256" key="19">
    <source>
        <dbReference type="ARBA" id="ARBA00047808"/>
    </source>
</evidence>
<evidence type="ECO:0000256" key="20">
    <source>
        <dbReference type="ARBA" id="ARBA00049035"/>
    </source>
</evidence>
<dbReference type="UniPathway" id="UPA00077">
    <property type="reaction ID" value="UER00157"/>
</dbReference>
<evidence type="ECO:0000259" key="24">
    <source>
        <dbReference type="Pfam" id="PF08245"/>
    </source>
</evidence>
<dbReference type="PANTHER" id="PTHR11136">
    <property type="entry name" value="FOLYLPOLYGLUTAMATE SYNTHASE-RELATED"/>
    <property type="match status" value="1"/>
</dbReference>
<evidence type="ECO:0000256" key="2">
    <source>
        <dbReference type="ARBA" id="ARBA00002714"/>
    </source>
</evidence>
<dbReference type="PIRSF" id="PIRSF001563">
    <property type="entry name" value="Folylpolyglu_synth"/>
    <property type="match status" value="1"/>
</dbReference>
<dbReference type="NCBIfam" id="TIGR01499">
    <property type="entry name" value="folC"/>
    <property type="match status" value="1"/>
</dbReference>
<name>A0A8J7M2R4_9BACT</name>
<dbReference type="SUPFAM" id="SSF53623">
    <property type="entry name" value="MurD-like peptide ligases, catalytic domain"/>
    <property type="match status" value="1"/>
</dbReference>
<dbReference type="GO" id="GO:0005737">
    <property type="term" value="C:cytoplasm"/>
    <property type="evidence" value="ECO:0007669"/>
    <property type="project" value="TreeGrafter"/>
</dbReference>
<evidence type="ECO:0000256" key="10">
    <source>
        <dbReference type="ARBA" id="ARBA00022723"/>
    </source>
</evidence>
<dbReference type="InterPro" id="IPR004101">
    <property type="entry name" value="Mur_ligase_C"/>
</dbReference>
<comment type="function">
    <text evidence="2">Functions in two distinct reactions of the de novo folate biosynthetic pathway. Catalyzes the addition of a glutamate residue to dihydropteroate (7,8-dihydropteroate or H2Pte) to form dihydrofolate (7,8-dihydrofolate monoglutamate or H2Pte-Glu). Also catalyzes successive additions of L-glutamate to tetrahydrofolate or 10-formyltetrahydrofolate or 5,10-methylenetetrahydrofolate, leading to folylpolyglutamate derivatives.</text>
</comment>
<evidence type="ECO:0000256" key="11">
    <source>
        <dbReference type="ARBA" id="ARBA00022741"/>
    </source>
</evidence>
<dbReference type="Gene3D" id="3.90.190.20">
    <property type="entry name" value="Mur ligase, C-terminal domain"/>
    <property type="match status" value="1"/>
</dbReference>
<dbReference type="FunFam" id="3.40.1190.10:FF:000011">
    <property type="entry name" value="Folylpolyglutamate synthase/dihydrofolate synthase"/>
    <property type="match status" value="1"/>
</dbReference>
<comment type="pathway">
    <text evidence="3">Cofactor biosynthesis; tetrahydrofolate biosynthesis; 7,8-dihydrofolate from 2-amino-4-hydroxy-6-hydroxymethyl-7,8-dihydropteridine diphosphate and 4-aminobenzoate: step 2/2.</text>
</comment>
<dbReference type="AlphaFoldDB" id="A0A8J7M2R4"/>
<feature type="domain" description="Mur ligase C-terminal" evidence="23">
    <location>
        <begin position="285"/>
        <end position="403"/>
    </location>
</feature>
<comment type="similarity">
    <text evidence="5 22">Belongs to the folylpolyglutamate synthase family.</text>
</comment>
<evidence type="ECO:0000259" key="23">
    <source>
        <dbReference type="Pfam" id="PF02875"/>
    </source>
</evidence>
<dbReference type="GO" id="GO:0005524">
    <property type="term" value="F:ATP binding"/>
    <property type="evidence" value="ECO:0007669"/>
    <property type="project" value="UniProtKB-KW"/>
</dbReference>
<dbReference type="PROSITE" id="PS01012">
    <property type="entry name" value="FOLYLPOLYGLU_SYNT_2"/>
    <property type="match status" value="1"/>
</dbReference>
<evidence type="ECO:0000256" key="5">
    <source>
        <dbReference type="ARBA" id="ARBA00008276"/>
    </source>
</evidence>
<dbReference type="RefSeq" id="WP_199386812.1">
    <property type="nucleotide sequence ID" value="NZ_JAEMHM010000027.1"/>
</dbReference>
<gene>
    <name evidence="25" type="ORF">JFN93_23445</name>
</gene>
<comment type="catalytic activity">
    <reaction evidence="21">
        <text>7,8-dihydropteroate + L-glutamate + ATP = 7,8-dihydrofolate + ADP + phosphate + H(+)</text>
        <dbReference type="Rhea" id="RHEA:23584"/>
        <dbReference type="ChEBI" id="CHEBI:15378"/>
        <dbReference type="ChEBI" id="CHEBI:17839"/>
        <dbReference type="ChEBI" id="CHEBI:29985"/>
        <dbReference type="ChEBI" id="CHEBI:30616"/>
        <dbReference type="ChEBI" id="CHEBI:43474"/>
        <dbReference type="ChEBI" id="CHEBI:57451"/>
        <dbReference type="ChEBI" id="CHEBI:456216"/>
        <dbReference type="EC" id="6.3.2.12"/>
    </reaction>
</comment>
<dbReference type="GO" id="GO:0046872">
    <property type="term" value="F:metal ion binding"/>
    <property type="evidence" value="ECO:0007669"/>
    <property type="project" value="UniProtKB-KW"/>
</dbReference>
<evidence type="ECO:0000256" key="3">
    <source>
        <dbReference type="ARBA" id="ARBA00004799"/>
    </source>
</evidence>
<keyword evidence="26" id="KW-1185">Reference proteome</keyword>
<proteinExistence type="inferred from homology"/>
<keyword evidence="14" id="KW-0289">Folate biosynthesis</keyword>
<organism evidence="25 26">
    <name type="scientific">Geomesophilobacter sediminis</name>
    <dbReference type="NCBI Taxonomy" id="2798584"/>
    <lineage>
        <taxon>Bacteria</taxon>
        <taxon>Pseudomonadati</taxon>
        <taxon>Thermodesulfobacteriota</taxon>
        <taxon>Desulfuromonadia</taxon>
        <taxon>Geobacterales</taxon>
        <taxon>Geobacteraceae</taxon>
        <taxon>Geomesophilobacter</taxon>
    </lineage>
</organism>
<evidence type="ECO:0000256" key="6">
    <source>
        <dbReference type="ARBA" id="ARBA00013023"/>
    </source>
</evidence>
<keyword evidence="9 22" id="KW-0436">Ligase</keyword>
<evidence type="ECO:0000256" key="8">
    <source>
        <dbReference type="ARBA" id="ARBA00019357"/>
    </source>
</evidence>
<dbReference type="EC" id="6.3.2.12" evidence="6"/>
<evidence type="ECO:0000256" key="18">
    <source>
        <dbReference type="ARBA" id="ARBA00047493"/>
    </source>
</evidence>
<evidence type="ECO:0000256" key="13">
    <source>
        <dbReference type="ARBA" id="ARBA00022842"/>
    </source>
</evidence>
<keyword evidence="10" id="KW-0479">Metal-binding</keyword>
<accession>A0A8J7M2R4</accession>
<comment type="caution">
    <text evidence="25">The sequence shown here is derived from an EMBL/GenBank/DDBJ whole genome shotgun (WGS) entry which is preliminary data.</text>
</comment>
<reference evidence="25" key="1">
    <citation type="submission" date="2020-12" db="EMBL/GenBank/DDBJ databases">
        <title>Geomonas sp. Red875, isolated from river sediment.</title>
        <authorList>
            <person name="Xu Z."/>
            <person name="Zhang Z."/>
            <person name="Masuda Y."/>
            <person name="Itoh H."/>
            <person name="Senoo K."/>
        </authorList>
    </citation>
    <scope>NUCLEOTIDE SEQUENCE</scope>
    <source>
        <strain evidence="25">Red875</strain>
    </source>
</reference>
<evidence type="ECO:0000256" key="14">
    <source>
        <dbReference type="ARBA" id="ARBA00022909"/>
    </source>
</evidence>
<comment type="catalytic activity">
    <reaction evidence="18">
        <text>(6S)-5,6,7,8-tetrahydrofolyl-(gamma-L-Glu)(n) + L-glutamate + ATP = (6S)-5,6,7,8-tetrahydrofolyl-(gamma-L-Glu)(n+1) + ADP + phosphate + H(+)</text>
        <dbReference type="Rhea" id="RHEA:10580"/>
        <dbReference type="Rhea" id="RHEA-COMP:14738"/>
        <dbReference type="Rhea" id="RHEA-COMP:14740"/>
        <dbReference type="ChEBI" id="CHEBI:15378"/>
        <dbReference type="ChEBI" id="CHEBI:29985"/>
        <dbReference type="ChEBI" id="CHEBI:30616"/>
        <dbReference type="ChEBI" id="CHEBI:43474"/>
        <dbReference type="ChEBI" id="CHEBI:141005"/>
        <dbReference type="ChEBI" id="CHEBI:456216"/>
        <dbReference type="EC" id="6.3.2.17"/>
    </reaction>
</comment>
<evidence type="ECO:0000313" key="26">
    <source>
        <dbReference type="Proteomes" id="UP000636888"/>
    </source>
</evidence>
<dbReference type="GO" id="GO:0046654">
    <property type="term" value="P:tetrahydrofolate biosynthetic process"/>
    <property type="evidence" value="ECO:0007669"/>
    <property type="project" value="UniProtKB-UniPathway"/>
</dbReference>
<sequence>MTYQQTLAHIFSLGRFGMKPGLERIAPLLQRLGNPQDAFASVHVVGTNGKGSTASFLSAMLSCAGHRTGLFTSPHLISFTERLRIDGAEIGEAAVPPLAERVLAAAPPEATFFEIVTALALLYFAESGVRIAIVEAGMGGRLDATNVVDGILTVVTPVSLDHCDYLGATIAEIAAEKAGIVKPESLVVSARQHPDAAGAIAARAAEVGAELLVEGTDFEGRWDGNVLNYRGLALQLDGLAPGLPGRYQAGNAACALAAAEALSGRGFPVSAADLAAGTEQARWPGRMERFPGSPDIILDGAHNAAGAVALAESLRAVPRGRLLLVVGVMADKELSGILSPLLPLAAQVFAVAPALERALPAAELARYCRAVGFAAEDAGSVADGIARARAAAAPDDLILVAGSLFTVGEARGILISRGVQPFRG</sequence>
<comment type="catalytic activity">
    <reaction evidence="19">
        <text>10-formyltetrahydrofolyl-(gamma-L-Glu)(n) + L-glutamate + ATP = 10-formyltetrahydrofolyl-(gamma-L-Glu)(n+1) + ADP + phosphate + H(+)</text>
        <dbReference type="Rhea" id="RHEA:51904"/>
        <dbReference type="Rhea" id="RHEA-COMP:13088"/>
        <dbReference type="Rhea" id="RHEA-COMP:14300"/>
        <dbReference type="ChEBI" id="CHEBI:15378"/>
        <dbReference type="ChEBI" id="CHEBI:29985"/>
        <dbReference type="ChEBI" id="CHEBI:30616"/>
        <dbReference type="ChEBI" id="CHEBI:43474"/>
        <dbReference type="ChEBI" id="CHEBI:134413"/>
        <dbReference type="ChEBI" id="CHEBI:456216"/>
        <dbReference type="EC" id="6.3.2.17"/>
    </reaction>
</comment>
<evidence type="ECO:0000313" key="25">
    <source>
        <dbReference type="EMBL" id="MBJ6727673.1"/>
    </source>
</evidence>
<dbReference type="EC" id="6.3.2.17" evidence="7"/>
<evidence type="ECO:0000256" key="17">
    <source>
        <dbReference type="ARBA" id="ARBA00032510"/>
    </source>
</evidence>
<evidence type="ECO:0000256" key="9">
    <source>
        <dbReference type="ARBA" id="ARBA00022598"/>
    </source>
</evidence>
<dbReference type="GO" id="GO:0046656">
    <property type="term" value="P:folic acid biosynthetic process"/>
    <property type="evidence" value="ECO:0007669"/>
    <property type="project" value="UniProtKB-KW"/>
</dbReference>
<dbReference type="Gene3D" id="3.40.1190.10">
    <property type="entry name" value="Mur-like, catalytic domain"/>
    <property type="match status" value="1"/>
</dbReference>
<dbReference type="InterPro" id="IPR036615">
    <property type="entry name" value="Mur_ligase_C_dom_sf"/>
</dbReference>
<dbReference type="Pfam" id="PF08245">
    <property type="entry name" value="Mur_ligase_M"/>
    <property type="match status" value="1"/>
</dbReference>
<keyword evidence="13" id="KW-0460">Magnesium</keyword>
<dbReference type="GO" id="GO:0008841">
    <property type="term" value="F:dihydrofolate synthase activity"/>
    <property type="evidence" value="ECO:0007669"/>
    <property type="project" value="UniProtKB-EC"/>
</dbReference>
<comment type="cofactor">
    <cofactor evidence="1">
        <name>Mg(2+)</name>
        <dbReference type="ChEBI" id="CHEBI:18420"/>
    </cofactor>
</comment>
<evidence type="ECO:0000256" key="15">
    <source>
        <dbReference type="ARBA" id="ARBA00030048"/>
    </source>
</evidence>